<proteinExistence type="inferred from homology"/>
<feature type="domain" description="C2 PI3K-type" evidence="3">
    <location>
        <begin position="36"/>
        <end position="188"/>
    </location>
</feature>
<gene>
    <name evidence="4" type="ORF">CHLNCDRAFT_135070</name>
</gene>
<dbReference type="EMBL" id="GL433942">
    <property type="protein sequence ID" value="EFN50586.1"/>
    <property type="molecule type" value="Genomic_DNA"/>
</dbReference>
<feature type="region of interest" description="Disordered" evidence="2">
    <location>
        <begin position="351"/>
        <end position="370"/>
    </location>
</feature>
<dbReference type="SUPFAM" id="SSF49562">
    <property type="entry name" value="C2 domain (Calcium/lipid-binding domain, CaLB)"/>
    <property type="match status" value="1"/>
</dbReference>
<dbReference type="Gene3D" id="2.60.40.150">
    <property type="entry name" value="C2 domain"/>
    <property type="match status" value="1"/>
</dbReference>
<name>E1ZUA9_CHLVA</name>
<dbReference type="Pfam" id="PF00792">
    <property type="entry name" value="PI3K_C2"/>
    <property type="match status" value="1"/>
</dbReference>
<dbReference type="RefSeq" id="XP_005852294.1">
    <property type="nucleotide sequence ID" value="XM_005852232.1"/>
</dbReference>
<dbReference type="PROSITE" id="PS51547">
    <property type="entry name" value="C2_PI3K"/>
    <property type="match status" value="1"/>
</dbReference>
<dbReference type="Proteomes" id="UP000008141">
    <property type="component" value="Unassembled WGS sequence"/>
</dbReference>
<comment type="similarity">
    <text evidence="1">Belongs to the PI3/PI4-kinase family.</text>
</comment>
<dbReference type="OMA" id="CASEIDF"/>
<evidence type="ECO:0000256" key="2">
    <source>
        <dbReference type="SAM" id="MobiDB-lite"/>
    </source>
</evidence>
<feature type="compositionally biased region" description="Basic and acidic residues" evidence="2">
    <location>
        <begin position="353"/>
        <end position="370"/>
    </location>
</feature>
<dbReference type="AlphaFoldDB" id="E1ZUA9"/>
<feature type="compositionally biased region" description="Low complexity" evidence="2">
    <location>
        <begin position="221"/>
        <end position="230"/>
    </location>
</feature>
<dbReference type="InterPro" id="IPR002420">
    <property type="entry name" value="PI3K-type_C2_dom"/>
</dbReference>
<evidence type="ECO:0000256" key="1">
    <source>
        <dbReference type="PROSITE-ProRule" id="PRU00880"/>
    </source>
</evidence>
<dbReference type="STRING" id="554065.E1ZUA9"/>
<feature type="region of interest" description="Disordered" evidence="2">
    <location>
        <begin position="209"/>
        <end position="254"/>
    </location>
</feature>
<dbReference type="InterPro" id="IPR035892">
    <property type="entry name" value="C2_domain_sf"/>
</dbReference>
<dbReference type="OrthoDB" id="67688at2759"/>
<dbReference type="InParanoid" id="E1ZUA9"/>
<feature type="non-terminal residue" evidence="4">
    <location>
        <position position="370"/>
    </location>
</feature>
<feature type="compositionally biased region" description="Gly residues" evidence="2">
    <location>
        <begin position="231"/>
        <end position="250"/>
    </location>
</feature>
<accession>E1ZUA9</accession>
<evidence type="ECO:0000313" key="4">
    <source>
        <dbReference type="EMBL" id="EFN50586.1"/>
    </source>
</evidence>
<dbReference type="KEGG" id="cvr:CHLNCDRAFT_135070"/>
<organism evidence="5">
    <name type="scientific">Chlorella variabilis</name>
    <name type="common">Green alga</name>
    <dbReference type="NCBI Taxonomy" id="554065"/>
    <lineage>
        <taxon>Eukaryota</taxon>
        <taxon>Viridiplantae</taxon>
        <taxon>Chlorophyta</taxon>
        <taxon>core chlorophytes</taxon>
        <taxon>Trebouxiophyceae</taxon>
        <taxon>Chlorellales</taxon>
        <taxon>Chlorellaceae</taxon>
        <taxon>Chlorella clade</taxon>
        <taxon>Chlorella</taxon>
    </lineage>
</organism>
<dbReference type="GeneID" id="17350019"/>
<reference evidence="4 5" key="1">
    <citation type="journal article" date="2010" name="Plant Cell">
        <title>The Chlorella variabilis NC64A genome reveals adaptation to photosymbiosis, coevolution with viruses, and cryptic sex.</title>
        <authorList>
            <person name="Blanc G."/>
            <person name="Duncan G."/>
            <person name="Agarkova I."/>
            <person name="Borodovsky M."/>
            <person name="Gurnon J."/>
            <person name="Kuo A."/>
            <person name="Lindquist E."/>
            <person name="Lucas S."/>
            <person name="Pangilinan J."/>
            <person name="Polle J."/>
            <person name="Salamov A."/>
            <person name="Terry A."/>
            <person name="Yamada T."/>
            <person name="Dunigan D.D."/>
            <person name="Grigoriev I.V."/>
            <person name="Claverie J.M."/>
            <person name="Van Etten J.L."/>
        </authorList>
    </citation>
    <scope>NUCLEOTIDE SEQUENCE [LARGE SCALE GENOMIC DNA]</scope>
    <source>
        <strain evidence="4 5">NC64A</strain>
    </source>
</reference>
<protein>
    <recommendedName>
        <fullName evidence="3">C2 PI3K-type domain-containing protein</fullName>
    </recommendedName>
</protein>
<evidence type="ECO:0000259" key="3">
    <source>
        <dbReference type="PROSITE" id="PS51547"/>
    </source>
</evidence>
<feature type="compositionally biased region" description="Basic and acidic residues" evidence="2">
    <location>
        <begin position="209"/>
        <end position="218"/>
    </location>
</feature>
<dbReference type="eggNOG" id="KOG0906">
    <property type="taxonomic scope" value="Eukaryota"/>
</dbReference>
<evidence type="ECO:0000313" key="5">
    <source>
        <dbReference type="Proteomes" id="UP000008141"/>
    </source>
</evidence>
<sequence length="370" mass="38279">MGSIGDAQQTPVEFEFYASCDLNIQVQVRVDRLLGCLPAYREAAAGGEGDSGCAPRPSALCVEGRVCSYGEPLGIPARTPWAEAGPAGASWDAWLSFPIKYRDLGHDAQLALTVWEAREGVPRRALGGTTLRLFSKKGRLKSGVQELQLWLGRGADAGWPSATPGKVPVAQRGELGRVERVLKQFERGEVQHVEWLDRLALRVVEEARGREQQRRVEEAEQAAAGAAPSSGGSGDGSSSRSGGGGGGRAGPGVAPGQVQVQVELPSFPRAVIYQQASVAGHSAGIGAAASTATADAIGTPLAGAPGGAPAPGAATTGGGAAGPLILLHDAEVGRENPAEAKAAKLARSLTRGLVDKKLKPDTEERRRIEA</sequence>
<keyword evidence="5" id="KW-1185">Reference proteome</keyword>